<name>A0A5B8ISY1_9ACTN</name>
<dbReference type="SUPFAM" id="SSF48452">
    <property type="entry name" value="TPR-like"/>
    <property type="match status" value="1"/>
</dbReference>
<gene>
    <name evidence="1" type="ORF">FQU76_06175</name>
</gene>
<dbReference type="OrthoDB" id="3398540at2"/>
<dbReference type="Proteomes" id="UP000320580">
    <property type="component" value="Chromosome"/>
</dbReference>
<reference evidence="1 2" key="1">
    <citation type="submission" date="2019-07" db="EMBL/GenBank/DDBJ databases">
        <authorList>
            <person name="Zhu P."/>
        </authorList>
    </citation>
    <scope>NUCLEOTIDE SEQUENCE [LARGE SCALE GENOMIC DNA]</scope>
    <source>
        <strain evidence="1 2">SSL-25</strain>
    </source>
</reference>
<evidence type="ECO:0000313" key="2">
    <source>
        <dbReference type="Proteomes" id="UP000320580"/>
    </source>
</evidence>
<organism evidence="1 2">
    <name type="scientific">Streptomyces qinzhouensis</name>
    <dbReference type="NCBI Taxonomy" id="2599401"/>
    <lineage>
        <taxon>Bacteria</taxon>
        <taxon>Bacillati</taxon>
        <taxon>Actinomycetota</taxon>
        <taxon>Actinomycetes</taxon>
        <taxon>Kitasatosporales</taxon>
        <taxon>Streptomycetaceae</taxon>
        <taxon>Streptomyces</taxon>
    </lineage>
</organism>
<evidence type="ECO:0000313" key="1">
    <source>
        <dbReference type="EMBL" id="QDY80799.1"/>
    </source>
</evidence>
<accession>A0A5B8ISY1</accession>
<dbReference type="AlphaFoldDB" id="A0A5B8ISY1"/>
<protein>
    <submittedName>
        <fullName evidence="1">Transcriptional regulator</fullName>
    </submittedName>
</protein>
<dbReference type="EMBL" id="CP042266">
    <property type="protein sequence ID" value="QDY80799.1"/>
    <property type="molecule type" value="Genomic_DNA"/>
</dbReference>
<sequence length="415" mass="44801">MARDRKRVTRWTRGGVTPDLHAQKAMAVLHGIPEYEITARPWPEWLRPACMRDRELLDAEWTPATTIDLLDHVATTGGPMDRRGFLVVTGITPVLAGVATAEPAVANPHGRRIGATTPELFEASLAILRQQDDQLGSGQVHASARAQLHLIITTVKTTAHTEEIGRRLYSAAAEAARVCGWTAHDSGHHALAEEYYLVALRAAASSDDQAVTANTLAFWAITRYSGGDPRGAVDLVTDALGRTRSIGSPRMEAMLYARLARAHARAGEHRASDRALAAAFDAYDRARDRTPDEEPDCVYWVTLGELHSWAASNATDLGRPNVALAHYEAIPAAHRGEGYDSQAYPRAAALRLARTAEAHVAVGDLDGAVHTARRAVDYMGGVSSARGTSSLTDLRARLTAHNTVPVVQDFLAQTA</sequence>
<dbReference type="Gene3D" id="1.25.40.10">
    <property type="entry name" value="Tetratricopeptide repeat domain"/>
    <property type="match status" value="1"/>
</dbReference>
<dbReference type="InterPro" id="IPR011990">
    <property type="entry name" value="TPR-like_helical_dom_sf"/>
</dbReference>
<proteinExistence type="predicted"/>
<keyword evidence="2" id="KW-1185">Reference proteome</keyword>
<dbReference type="KEGG" id="sqz:FQU76_06175"/>